<evidence type="ECO:0000256" key="4">
    <source>
        <dbReference type="ARBA" id="ARBA00022989"/>
    </source>
</evidence>
<evidence type="ECO:0000259" key="7">
    <source>
        <dbReference type="Pfam" id="PF00892"/>
    </source>
</evidence>
<comment type="subcellular location">
    <subcellularLocation>
        <location evidence="1">Endomembrane system</location>
        <topology evidence="1">Multi-pass membrane protein</topology>
    </subcellularLocation>
</comment>
<keyword evidence="5 6" id="KW-0472">Membrane</keyword>
<evidence type="ECO:0000256" key="5">
    <source>
        <dbReference type="ARBA" id="ARBA00023136"/>
    </source>
</evidence>
<proteinExistence type="inferred from homology"/>
<feature type="domain" description="EamA" evidence="7">
    <location>
        <begin position="6"/>
        <end position="136"/>
    </location>
</feature>
<evidence type="ECO:0000256" key="6">
    <source>
        <dbReference type="SAM" id="Phobius"/>
    </source>
</evidence>
<keyword evidence="9" id="KW-1185">Reference proteome</keyword>
<keyword evidence="4 6" id="KW-1133">Transmembrane helix</keyword>
<evidence type="ECO:0000256" key="1">
    <source>
        <dbReference type="ARBA" id="ARBA00004127"/>
    </source>
</evidence>
<dbReference type="PANTHER" id="PTHR32322:SF2">
    <property type="entry name" value="EAMA DOMAIN-CONTAINING PROTEIN"/>
    <property type="match status" value="1"/>
</dbReference>
<dbReference type="Gene3D" id="1.10.3730.20">
    <property type="match status" value="1"/>
</dbReference>
<feature type="domain" description="EamA" evidence="7">
    <location>
        <begin position="147"/>
        <end position="280"/>
    </location>
</feature>
<dbReference type="InterPro" id="IPR037185">
    <property type="entry name" value="EmrE-like"/>
</dbReference>
<feature type="transmembrane region" description="Helical" evidence="6">
    <location>
        <begin position="238"/>
        <end position="257"/>
    </location>
</feature>
<dbReference type="InterPro" id="IPR000620">
    <property type="entry name" value="EamA_dom"/>
</dbReference>
<evidence type="ECO:0000256" key="2">
    <source>
        <dbReference type="ARBA" id="ARBA00007362"/>
    </source>
</evidence>
<organism evidence="8 9">
    <name type="scientific">Lysinibacillus louembei</name>
    <dbReference type="NCBI Taxonomy" id="1470088"/>
    <lineage>
        <taxon>Bacteria</taxon>
        <taxon>Bacillati</taxon>
        <taxon>Bacillota</taxon>
        <taxon>Bacilli</taxon>
        <taxon>Bacillales</taxon>
        <taxon>Bacillaceae</taxon>
        <taxon>Lysinibacillus</taxon>
    </lineage>
</organism>
<gene>
    <name evidence="8" type="ORF">R6U77_10615</name>
</gene>
<feature type="transmembrane region" description="Helical" evidence="6">
    <location>
        <begin position="91"/>
        <end position="113"/>
    </location>
</feature>
<evidence type="ECO:0000313" key="8">
    <source>
        <dbReference type="EMBL" id="WPK10381.1"/>
    </source>
</evidence>
<feature type="transmembrane region" description="Helical" evidence="6">
    <location>
        <begin position="144"/>
        <end position="162"/>
    </location>
</feature>
<comment type="similarity">
    <text evidence="2">Belongs to the EamA transporter family.</text>
</comment>
<accession>A0ABZ0RST1</accession>
<dbReference type="InterPro" id="IPR050638">
    <property type="entry name" value="AA-Vitamin_Transporters"/>
</dbReference>
<sequence>MNLLPYIAVLLAAVLWGTTGTTQTFLQGNISPFAVACVRSAIGGGTLLIFALLARSIQWKTWPWKWNLLAALSIALFQCLFFSSIRYTGVAIGTVITIGSAPVFAGIIEWLLWKVKPTRVWAISTSFAIVGCVLLFAIGGDTTVNGFGVLLALCGGIMFAFYTNVSKRLTEHAATLPAVAMTFTLSALFLVPLAWSDGWSWLGETTNLLTMGYMGIAATSIAYILFLTGLRAVPSSAAVTLSLAEPLTAALLGAFFLNEYLAWTSWLGVVLIFAGIIVLTVGNKVKA</sequence>
<evidence type="ECO:0000313" key="9">
    <source>
        <dbReference type="Proteomes" id="UP001322664"/>
    </source>
</evidence>
<feature type="transmembrane region" description="Helical" evidence="6">
    <location>
        <begin position="207"/>
        <end position="226"/>
    </location>
</feature>
<feature type="transmembrane region" description="Helical" evidence="6">
    <location>
        <begin position="174"/>
        <end position="195"/>
    </location>
</feature>
<evidence type="ECO:0000256" key="3">
    <source>
        <dbReference type="ARBA" id="ARBA00022692"/>
    </source>
</evidence>
<reference evidence="8 9" key="1">
    <citation type="submission" date="2023-09" db="EMBL/GenBank/DDBJ databases">
        <authorList>
            <person name="Page C.A."/>
            <person name="Perez-Diaz I.M."/>
        </authorList>
    </citation>
    <scope>NUCLEOTIDE SEQUENCE [LARGE SCALE GENOMIC DNA]</scope>
    <source>
        <strain evidence="8 9">Ll15</strain>
    </source>
</reference>
<feature type="transmembrane region" description="Helical" evidence="6">
    <location>
        <begin position="263"/>
        <end position="282"/>
    </location>
</feature>
<name>A0ABZ0RST1_9BACI</name>
<dbReference type="SUPFAM" id="SSF103481">
    <property type="entry name" value="Multidrug resistance efflux transporter EmrE"/>
    <property type="match status" value="2"/>
</dbReference>
<feature type="transmembrane region" description="Helical" evidence="6">
    <location>
        <begin position="30"/>
        <end position="54"/>
    </location>
</feature>
<dbReference type="Pfam" id="PF00892">
    <property type="entry name" value="EamA"/>
    <property type="match status" value="2"/>
</dbReference>
<dbReference type="Proteomes" id="UP001322664">
    <property type="component" value="Chromosome"/>
</dbReference>
<dbReference type="RefSeq" id="WP_319835647.1">
    <property type="nucleotide sequence ID" value="NZ_CP137624.1"/>
</dbReference>
<protein>
    <submittedName>
        <fullName evidence="8">EamA family transporter</fullName>
    </submittedName>
</protein>
<feature type="transmembrane region" description="Helical" evidence="6">
    <location>
        <begin position="120"/>
        <end position="138"/>
    </location>
</feature>
<keyword evidence="3 6" id="KW-0812">Transmembrane</keyword>
<dbReference type="EMBL" id="CP137624">
    <property type="protein sequence ID" value="WPK10381.1"/>
    <property type="molecule type" value="Genomic_DNA"/>
</dbReference>
<dbReference type="PANTHER" id="PTHR32322">
    <property type="entry name" value="INNER MEMBRANE TRANSPORTER"/>
    <property type="match status" value="1"/>
</dbReference>
<feature type="transmembrane region" description="Helical" evidence="6">
    <location>
        <begin position="66"/>
        <end position="85"/>
    </location>
</feature>